<evidence type="ECO:0000256" key="4">
    <source>
        <dbReference type="ARBA" id="ARBA00022801"/>
    </source>
</evidence>
<dbReference type="Proteomes" id="UP000323454">
    <property type="component" value="Unassembled WGS sequence"/>
</dbReference>
<organism evidence="8 9">
    <name type="scientific">Solihabitans fulvus</name>
    <dbReference type="NCBI Taxonomy" id="1892852"/>
    <lineage>
        <taxon>Bacteria</taxon>
        <taxon>Bacillati</taxon>
        <taxon>Actinomycetota</taxon>
        <taxon>Actinomycetes</taxon>
        <taxon>Pseudonocardiales</taxon>
        <taxon>Pseudonocardiaceae</taxon>
        <taxon>Solihabitans</taxon>
    </lineage>
</organism>
<comment type="similarity">
    <text evidence="2">Belongs to the glycosyl hydrolase 3 family.</text>
</comment>
<proteinExistence type="inferred from homology"/>
<evidence type="ECO:0000256" key="2">
    <source>
        <dbReference type="ARBA" id="ARBA00005336"/>
    </source>
</evidence>
<dbReference type="InterPro" id="IPR002772">
    <property type="entry name" value="Glyco_hydro_3_C"/>
</dbReference>
<keyword evidence="9" id="KW-1185">Reference proteome</keyword>
<dbReference type="InterPro" id="IPR050226">
    <property type="entry name" value="NagZ_Beta-hexosaminidase"/>
</dbReference>
<dbReference type="AlphaFoldDB" id="A0A5B2XHF1"/>
<dbReference type="EMBL" id="VUOB01000022">
    <property type="protein sequence ID" value="KAA2262465.1"/>
    <property type="molecule type" value="Genomic_DNA"/>
</dbReference>
<evidence type="ECO:0000259" key="7">
    <source>
        <dbReference type="Pfam" id="PF01915"/>
    </source>
</evidence>
<reference evidence="8 9" key="2">
    <citation type="submission" date="2019-09" db="EMBL/GenBank/DDBJ databases">
        <authorList>
            <person name="Jin C."/>
        </authorList>
    </citation>
    <scope>NUCLEOTIDE SEQUENCE [LARGE SCALE GENOMIC DNA]</scope>
    <source>
        <strain evidence="8 9">AN110305</strain>
    </source>
</reference>
<evidence type="ECO:0000313" key="9">
    <source>
        <dbReference type="Proteomes" id="UP000323454"/>
    </source>
</evidence>
<keyword evidence="4 8" id="KW-0378">Hydrolase</keyword>
<dbReference type="SUPFAM" id="SSF51445">
    <property type="entry name" value="(Trans)glycosidases"/>
    <property type="match status" value="1"/>
</dbReference>
<dbReference type="SUPFAM" id="SSF52279">
    <property type="entry name" value="Beta-D-glucan exohydrolase, C-terminal domain"/>
    <property type="match status" value="1"/>
</dbReference>
<evidence type="ECO:0000256" key="3">
    <source>
        <dbReference type="ARBA" id="ARBA00012663"/>
    </source>
</evidence>
<protein>
    <recommendedName>
        <fullName evidence="3">beta-N-acetylhexosaminidase</fullName>
        <ecNumber evidence="3">3.2.1.52</ecNumber>
    </recommendedName>
</protein>
<name>A0A5B2XHF1_9PSEU</name>
<dbReference type="InterPro" id="IPR036962">
    <property type="entry name" value="Glyco_hydro_3_N_sf"/>
</dbReference>
<dbReference type="InterPro" id="IPR001764">
    <property type="entry name" value="Glyco_hydro_3_N"/>
</dbReference>
<dbReference type="PANTHER" id="PTHR30480">
    <property type="entry name" value="BETA-HEXOSAMINIDASE-RELATED"/>
    <property type="match status" value="1"/>
</dbReference>
<dbReference type="Pfam" id="PF01915">
    <property type="entry name" value="Glyco_hydro_3_C"/>
    <property type="match status" value="1"/>
</dbReference>
<dbReference type="Pfam" id="PF00933">
    <property type="entry name" value="Glyco_hydro_3"/>
    <property type="match status" value="1"/>
</dbReference>
<dbReference type="GO" id="GO:0004563">
    <property type="term" value="F:beta-N-acetylhexosaminidase activity"/>
    <property type="evidence" value="ECO:0007669"/>
    <property type="project" value="UniProtKB-EC"/>
</dbReference>
<evidence type="ECO:0000256" key="1">
    <source>
        <dbReference type="ARBA" id="ARBA00001231"/>
    </source>
</evidence>
<dbReference type="GO" id="GO:0005975">
    <property type="term" value="P:carbohydrate metabolic process"/>
    <property type="evidence" value="ECO:0007669"/>
    <property type="project" value="InterPro"/>
</dbReference>
<comment type="catalytic activity">
    <reaction evidence="1">
        <text>Hydrolysis of terminal non-reducing N-acetyl-D-hexosamine residues in N-acetyl-beta-D-hexosaminides.</text>
        <dbReference type="EC" id="3.2.1.52"/>
    </reaction>
</comment>
<dbReference type="InterPro" id="IPR017853">
    <property type="entry name" value="GH"/>
</dbReference>
<dbReference type="GO" id="GO:0009254">
    <property type="term" value="P:peptidoglycan turnover"/>
    <property type="evidence" value="ECO:0007669"/>
    <property type="project" value="TreeGrafter"/>
</dbReference>
<dbReference type="EC" id="3.2.1.52" evidence="3"/>
<reference evidence="8 9" key="1">
    <citation type="submission" date="2019-09" db="EMBL/GenBank/DDBJ databases">
        <title>Goodfellowia gen. nov., a new genus of the Pseudonocardineae related to Actinoalloteichus, containing Goodfellowia coeruleoviolacea gen. nov., comb. nov. gen. nov., comb. nov.</title>
        <authorList>
            <person name="Labeda D."/>
        </authorList>
    </citation>
    <scope>NUCLEOTIDE SEQUENCE [LARGE SCALE GENOMIC DNA]</scope>
    <source>
        <strain evidence="8 9">AN110305</strain>
    </source>
</reference>
<feature type="domain" description="Glycoside hydrolase family 3 N-terminal" evidence="6">
    <location>
        <begin position="31"/>
        <end position="372"/>
    </location>
</feature>
<dbReference type="InterPro" id="IPR036881">
    <property type="entry name" value="Glyco_hydro_3_C_sf"/>
</dbReference>
<gene>
    <name evidence="8" type="ORF">F0L68_13385</name>
</gene>
<dbReference type="Gene3D" id="3.40.50.1700">
    <property type="entry name" value="Glycoside hydrolase family 3 C-terminal domain"/>
    <property type="match status" value="1"/>
</dbReference>
<comment type="caution">
    <text evidence="8">The sequence shown here is derived from an EMBL/GenBank/DDBJ whole genome shotgun (WGS) entry which is preliminary data.</text>
</comment>
<keyword evidence="5" id="KW-0326">Glycosidase</keyword>
<feature type="domain" description="Glycoside hydrolase family 3 C-terminal" evidence="7">
    <location>
        <begin position="415"/>
        <end position="579"/>
    </location>
</feature>
<dbReference type="RefSeq" id="WP_149850046.1">
    <property type="nucleotide sequence ID" value="NZ_VUOB01000022.1"/>
</dbReference>
<accession>A0A5B2XHF1</accession>
<dbReference type="OrthoDB" id="9805821at2"/>
<evidence type="ECO:0000256" key="5">
    <source>
        <dbReference type="ARBA" id="ARBA00023295"/>
    </source>
</evidence>
<sequence length="579" mass="60344">MAARTSSAGPADRGDEAMLASVGAALHGMSLEDKVGQLFVTYLHGKSADEVNADNQKDFGVATAADVVRRYHPGGVIYFHNASRDNIADPAQVAALSNGLQRAATSSGVRLPLTIATDQEQGIVTRIGPPATQFPGSMALGAGRSAADAKQAAAITGRELRAMGINQDFAPDSDVNSNPQNPVIGVRSFAGDPALAGQLVAAQVDGYQRSSWPTATVSATAKHFPGHGDAGTDSHTSLPIVDHTIDQWRQIEKPPFVAAIRAGIDSIMTAHIEFPKIDPSGEPATLSPTILTGLLRHELGYDGVVITDSLEMAGVRQLHSDAEIPVLALKAGADQLLMPPNLGLAIDSVVAAVRSGVLTEQRIDQSVFRVLRMKFLRGILVKPLVDEKAVGSVVGTADNLAAAQRITDRTVTAVRNDAVLLPVRGKPGHVLVTGWGVTTTATLSGRIAARGPAVQTMATGYGPSDDQIGQAVTAAGGADLVVALTNGLPDDPQQQALLTRLLATGKPVVAVAVRNPYDTGYVDAAQTWLATYSYSAVSMESLTRVLFGEISPKGKLPVNVPAGGDAKTVRYPFGLGLSW</sequence>
<dbReference type="FunFam" id="3.20.20.300:FF:000014">
    <property type="entry name" value="Beta-hexosaminidase, lipoprotein"/>
    <property type="match status" value="1"/>
</dbReference>
<evidence type="ECO:0000313" key="8">
    <source>
        <dbReference type="EMBL" id="KAA2262465.1"/>
    </source>
</evidence>
<dbReference type="Gene3D" id="3.20.20.300">
    <property type="entry name" value="Glycoside hydrolase, family 3, N-terminal domain"/>
    <property type="match status" value="1"/>
</dbReference>
<evidence type="ECO:0000259" key="6">
    <source>
        <dbReference type="Pfam" id="PF00933"/>
    </source>
</evidence>
<dbReference type="PANTHER" id="PTHR30480:SF13">
    <property type="entry name" value="BETA-HEXOSAMINIDASE"/>
    <property type="match status" value="1"/>
</dbReference>